<evidence type="ECO:0000313" key="3">
    <source>
        <dbReference type="EMBL" id="MDS3859280.1"/>
    </source>
</evidence>
<feature type="domain" description="DUF5666" evidence="2">
    <location>
        <begin position="32"/>
        <end position="85"/>
    </location>
</feature>
<reference evidence="4" key="1">
    <citation type="submission" date="2023-07" db="EMBL/GenBank/DDBJ databases">
        <authorList>
            <person name="Luz R."/>
            <person name="Cordeiro R."/>
            <person name="Fonseca A."/>
            <person name="Goncalves V."/>
        </authorList>
    </citation>
    <scope>NUCLEOTIDE SEQUENCE [LARGE SCALE GENOMIC DNA]</scope>
    <source>
        <strain evidence="4">BACA0444</strain>
    </source>
</reference>
<sequence length="97" mass="10886">MFKFSKVILLGIGLASGLLMVSPVAMADNEVQGLIESVDRHSQSFVVQGINFFVTSVTDYDDGLQSFADLQPGLRVEVKFDYRNSKHYVIEVEREDK</sequence>
<comment type="caution">
    <text evidence="3">The sequence shown here is derived from an EMBL/GenBank/DDBJ whole genome shotgun (WGS) entry which is preliminary data.</text>
</comment>
<feature type="signal peptide" evidence="1">
    <location>
        <begin position="1"/>
        <end position="27"/>
    </location>
</feature>
<keyword evidence="4" id="KW-1185">Reference proteome</keyword>
<name>A0AAE4FNL4_9CYAN</name>
<protein>
    <submittedName>
        <fullName evidence="3">DUF5666 domain-containing protein</fullName>
    </submittedName>
</protein>
<organism evidence="3 4">
    <name type="scientific">Pseudocalidococcus azoricus BACA0444</name>
    <dbReference type="NCBI Taxonomy" id="2918990"/>
    <lineage>
        <taxon>Bacteria</taxon>
        <taxon>Bacillati</taxon>
        <taxon>Cyanobacteriota</taxon>
        <taxon>Cyanophyceae</taxon>
        <taxon>Acaryochloridales</taxon>
        <taxon>Thermosynechococcaceae</taxon>
        <taxon>Pseudocalidococcus</taxon>
        <taxon>Pseudocalidococcus azoricus</taxon>
    </lineage>
</organism>
<dbReference type="Pfam" id="PF18914">
    <property type="entry name" value="DUF5666"/>
    <property type="match status" value="1"/>
</dbReference>
<dbReference type="RefSeq" id="WP_322876615.1">
    <property type="nucleotide sequence ID" value="NZ_JAVMIP010000001.1"/>
</dbReference>
<dbReference type="Proteomes" id="UP001268256">
    <property type="component" value="Unassembled WGS sequence"/>
</dbReference>
<gene>
    <name evidence="3" type="ORF">RIF25_00525</name>
</gene>
<dbReference type="AlphaFoldDB" id="A0AAE4FNL4"/>
<evidence type="ECO:0000259" key="2">
    <source>
        <dbReference type="Pfam" id="PF18914"/>
    </source>
</evidence>
<evidence type="ECO:0000256" key="1">
    <source>
        <dbReference type="SAM" id="SignalP"/>
    </source>
</evidence>
<keyword evidence="1" id="KW-0732">Signal</keyword>
<proteinExistence type="predicted"/>
<dbReference type="InterPro" id="IPR043724">
    <property type="entry name" value="DUF5666"/>
</dbReference>
<dbReference type="EMBL" id="JAVMIP010000001">
    <property type="protein sequence ID" value="MDS3859280.1"/>
    <property type="molecule type" value="Genomic_DNA"/>
</dbReference>
<evidence type="ECO:0000313" key="4">
    <source>
        <dbReference type="Proteomes" id="UP001268256"/>
    </source>
</evidence>
<feature type="chain" id="PRO_5042281927" evidence="1">
    <location>
        <begin position="28"/>
        <end position="97"/>
    </location>
</feature>
<accession>A0AAE4FNL4</accession>